<reference evidence="8 9" key="1">
    <citation type="submission" date="2024-04" db="EMBL/GenBank/DDBJ databases">
        <title>Tritrichomonas musculus Genome.</title>
        <authorList>
            <person name="Alves-Ferreira E."/>
            <person name="Grigg M."/>
            <person name="Lorenzi H."/>
            <person name="Galac M."/>
        </authorList>
    </citation>
    <scope>NUCLEOTIDE SEQUENCE [LARGE SCALE GENOMIC DNA]</scope>
    <source>
        <strain evidence="8 9">EAF2021</strain>
    </source>
</reference>
<protein>
    <recommendedName>
        <fullName evidence="10">Myb-like DNA-binding domain containing protein</fullName>
    </recommendedName>
</protein>
<dbReference type="InterPro" id="IPR051575">
    <property type="entry name" value="Myb-like_DNA-bd"/>
</dbReference>
<dbReference type="PANTHER" id="PTHR46621">
    <property type="entry name" value="SNRNA-ACTIVATING PROTEIN COMPLEX SUBUNIT 4"/>
    <property type="match status" value="1"/>
</dbReference>
<keyword evidence="3" id="KW-0804">Transcription</keyword>
<evidence type="ECO:0000256" key="5">
    <source>
        <dbReference type="SAM" id="MobiDB-lite"/>
    </source>
</evidence>
<dbReference type="Pfam" id="PF13921">
    <property type="entry name" value="Myb_DNA-bind_6"/>
    <property type="match status" value="1"/>
</dbReference>
<dbReference type="InterPro" id="IPR009057">
    <property type="entry name" value="Homeodomain-like_sf"/>
</dbReference>
<feature type="domain" description="HTH myb-type" evidence="7">
    <location>
        <begin position="231"/>
        <end position="286"/>
    </location>
</feature>
<dbReference type="CDD" id="cd00167">
    <property type="entry name" value="SANT"/>
    <property type="match status" value="2"/>
</dbReference>
<feature type="compositionally biased region" description="Polar residues" evidence="5">
    <location>
        <begin position="293"/>
        <end position="306"/>
    </location>
</feature>
<comment type="caution">
    <text evidence="8">The sequence shown here is derived from an EMBL/GenBank/DDBJ whole genome shotgun (WGS) entry which is preliminary data.</text>
</comment>
<keyword evidence="9" id="KW-1185">Reference proteome</keyword>
<evidence type="ECO:0008006" key="10">
    <source>
        <dbReference type="Google" id="ProtNLM"/>
    </source>
</evidence>
<dbReference type="SUPFAM" id="SSF46689">
    <property type="entry name" value="Homeodomain-like"/>
    <property type="match status" value="2"/>
</dbReference>
<evidence type="ECO:0000256" key="4">
    <source>
        <dbReference type="ARBA" id="ARBA00023242"/>
    </source>
</evidence>
<accession>A0ABR2KCU3</accession>
<sequence length="443" mass="50713">MNKDGSQAVLNYLLQQLDLTLQDMKADEETRNILSNSLKQFYNSEILFNDAKNTFLSQEPLKSTLSSLSPNDNSQYNSSLLSFSPISPLSLQSRSNNPTNFMNTQFNSSNLIYQHQVSLNTSSFHNLPDSSLNRNVNNQISDNNNGVSSNELIKLLNRVSLLKMIDDTPMPAKTKPNDFSKKTRPWTLKEDNRLLAAIMRFGLDNWSKVSKFVGNNRTRGQCSQRWSRGLNPSISRVEWNPKEDSMLMNYVKIHGNKRWSKISSLLGNRSDVQCRYRYKQLIKKKSRSFPDISTSIEDNNNANETINDTKENNSNTNETEYSLNNTDDSNNIEENIVSNNFTKNIKTQHREESVGLPNNNLDFQIEKLNILKPIFNSQTKSSNNEKKKLTNIEHIDILINDLPVQNPPTKKIPFPIPDSSFDKRIPSLNMGVDIDTFLSKFKE</sequence>
<dbReference type="PROSITE" id="PS51294">
    <property type="entry name" value="HTH_MYB"/>
    <property type="match status" value="2"/>
</dbReference>
<dbReference type="Proteomes" id="UP001470230">
    <property type="component" value="Unassembled WGS sequence"/>
</dbReference>
<proteinExistence type="predicted"/>
<gene>
    <name evidence="8" type="ORF">M9Y10_033629</name>
</gene>
<dbReference type="Gene3D" id="1.10.10.60">
    <property type="entry name" value="Homeodomain-like"/>
    <property type="match status" value="2"/>
</dbReference>
<dbReference type="PROSITE" id="PS50090">
    <property type="entry name" value="MYB_LIKE"/>
    <property type="match status" value="2"/>
</dbReference>
<dbReference type="SMART" id="SM00717">
    <property type="entry name" value="SANT"/>
    <property type="match status" value="2"/>
</dbReference>
<dbReference type="EMBL" id="JAPFFF010000005">
    <property type="protein sequence ID" value="KAK8888889.1"/>
    <property type="molecule type" value="Genomic_DNA"/>
</dbReference>
<evidence type="ECO:0000259" key="6">
    <source>
        <dbReference type="PROSITE" id="PS50090"/>
    </source>
</evidence>
<name>A0ABR2KCU3_9EUKA</name>
<dbReference type="PANTHER" id="PTHR46621:SF1">
    <property type="entry name" value="SNRNA-ACTIVATING PROTEIN COMPLEX SUBUNIT 4"/>
    <property type="match status" value="1"/>
</dbReference>
<feature type="domain" description="Myb-like" evidence="6">
    <location>
        <begin position="231"/>
        <end position="282"/>
    </location>
</feature>
<dbReference type="InterPro" id="IPR017930">
    <property type="entry name" value="Myb_dom"/>
</dbReference>
<evidence type="ECO:0000256" key="3">
    <source>
        <dbReference type="ARBA" id="ARBA00023163"/>
    </source>
</evidence>
<evidence type="ECO:0000259" key="7">
    <source>
        <dbReference type="PROSITE" id="PS51294"/>
    </source>
</evidence>
<organism evidence="8 9">
    <name type="scientific">Tritrichomonas musculus</name>
    <dbReference type="NCBI Taxonomy" id="1915356"/>
    <lineage>
        <taxon>Eukaryota</taxon>
        <taxon>Metamonada</taxon>
        <taxon>Parabasalia</taxon>
        <taxon>Tritrichomonadida</taxon>
        <taxon>Tritrichomonadidae</taxon>
        <taxon>Tritrichomonas</taxon>
    </lineage>
</organism>
<evidence type="ECO:0000256" key="2">
    <source>
        <dbReference type="ARBA" id="ARBA00023125"/>
    </source>
</evidence>
<evidence type="ECO:0000313" key="8">
    <source>
        <dbReference type="EMBL" id="KAK8888889.1"/>
    </source>
</evidence>
<dbReference type="InterPro" id="IPR001005">
    <property type="entry name" value="SANT/Myb"/>
</dbReference>
<feature type="domain" description="Myb-like" evidence="6">
    <location>
        <begin position="178"/>
        <end position="230"/>
    </location>
</feature>
<feature type="region of interest" description="Disordered" evidence="5">
    <location>
        <begin position="293"/>
        <end position="332"/>
    </location>
</feature>
<feature type="compositionally biased region" description="Low complexity" evidence="5">
    <location>
        <begin position="312"/>
        <end position="326"/>
    </location>
</feature>
<feature type="domain" description="HTH myb-type" evidence="7">
    <location>
        <begin position="178"/>
        <end position="228"/>
    </location>
</feature>
<keyword evidence="4" id="KW-0539">Nucleus</keyword>
<keyword evidence="2" id="KW-0238">DNA-binding</keyword>
<evidence type="ECO:0000313" key="9">
    <source>
        <dbReference type="Proteomes" id="UP001470230"/>
    </source>
</evidence>
<evidence type="ECO:0000256" key="1">
    <source>
        <dbReference type="ARBA" id="ARBA00023015"/>
    </source>
</evidence>
<keyword evidence="1" id="KW-0805">Transcription regulation</keyword>